<dbReference type="RefSeq" id="WP_110896482.1">
    <property type="nucleotide sequence ID" value="NZ_CP054614.1"/>
</dbReference>
<accession>A0A2V4VA55</accession>
<reference evidence="1 3" key="1">
    <citation type="submission" date="2018-06" db="EMBL/GenBank/DDBJ databases">
        <title>Genomic Encyclopedia of Type Strains, Phase III (KMG-III): the genomes of soil and plant-associated and newly described type strains.</title>
        <authorList>
            <person name="Whitman W."/>
        </authorList>
    </citation>
    <scope>NUCLEOTIDE SEQUENCE [LARGE SCALE GENOMIC DNA]</scope>
    <source>
        <strain evidence="1 3">CECT 7022</strain>
    </source>
</reference>
<evidence type="ECO:0000313" key="3">
    <source>
        <dbReference type="Proteomes" id="UP000247790"/>
    </source>
</evidence>
<reference evidence="2 4" key="2">
    <citation type="submission" date="2020-06" db="EMBL/GenBank/DDBJ databases">
        <title>Complete genome of Paenibacillus barcinonensis KACC11450.</title>
        <authorList>
            <person name="Kim M."/>
            <person name="Park Y.-J."/>
            <person name="Shin J.-H."/>
        </authorList>
    </citation>
    <scope>NUCLEOTIDE SEQUENCE [LARGE SCALE GENOMIC DNA]</scope>
    <source>
        <strain evidence="2 4">KACC11450</strain>
    </source>
</reference>
<dbReference type="EMBL" id="QJSW01000005">
    <property type="protein sequence ID" value="PYE49805.1"/>
    <property type="molecule type" value="Genomic_DNA"/>
</dbReference>
<dbReference type="Proteomes" id="UP000509327">
    <property type="component" value="Chromosome"/>
</dbReference>
<dbReference type="EMBL" id="CP054614">
    <property type="protein sequence ID" value="QKS56516.1"/>
    <property type="molecule type" value="Genomic_DNA"/>
</dbReference>
<protein>
    <submittedName>
        <fullName evidence="1">Uncharacterized protein</fullName>
    </submittedName>
</protein>
<proteinExistence type="predicted"/>
<dbReference type="Proteomes" id="UP000247790">
    <property type="component" value="Unassembled WGS sequence"/>
</dbReference>
<sequence length="90" mass="10363">MDHYIYFRQLSDEDKLNMKNDLERFGWKIAGEASMAHSPNHIPSESKVSFYILSCPNNKEVQFPEGYFPSNNEKCTLCGLPVSVTYSKTH</sequence>
<evidence type="ECO:0000313" key="2">
    <source>
        <dbReference type="EMBL" id="QKS56516.1"/>
    </source>
</evidence>
<organism evidence="1 3">
    <name type="scientific">Paenibacillus barcinonensis</name>
    <dbReference type="NCBI Taxonomy" id="198119"/>
    <lineage>
        <taxon>Bacteria</taxon>
        <taxon>Bacillati</taxon>
        <taxon>Bacillota</taxon>
        <taxon>Bacilli</taxon>
        <taxon>Bacillales</taxon>
        <taxon>Paenibacillaceae</taxon>
        <taxon>Paenibacillus</taxon>
    </lineage>
</organism>
<dbReference type="OrthoDB" id="9857575at2"/>
<keyword evidence="4" id="KW-1185">Reference proteome</keyword>
<name>A0A2V4VA55_PAEBA</name>
<evidence type="ECO:0000313" key="4">
    <source>
        <dbReference type="Proteomes" id="UP000509327"/>
    </source>
</evidence>
<evidence type="ECO:0000313" key="1">
    <source>
        <dbReference type="EMBL" id="PYE49805.1"/>
    </source>
</evidence>
<dbReference type="AlphaFoldDB" id="A0A2V4VA55"/>
<gene>
    <name evidence="1" type="ORF">DFQ00_105309</name>
    <name evidence="2" type="ORF">HUB98_09295</name>
</gene>